<evidence type="ECO:0000256" key="2">
    <source>
        <dbReference type="ARBA" id="ARBA00022448"/>
    </source>
</evidence>
<comment type="similarity">
    <text evidence="7">Belongs to the binding-protein-dependent transport system permease family.</text>
</comment>
<evidence type="ECO:0000256" key="3">
    <source>
        <dbReference type="ARBA" id="ARBA00022475"/>
    </source>
</evidence>
<comment type="subcellular location">
    <subcellularLocation>
        <location evidence="1 7">Cell membrane</location>
        <topology evidence="1 7">Multi-pass membrane protein</topology>
    </subcellularLocation>
</comment>
<dbReference type="Gene3D" id="1.10.3720.10">
    <property type="entry name" value="MetI-like"/>
    <property type="match status" value="1"/>
</dbReference>
<dbReference type="AlphaFoldDB" id="A0A7Z0CLW9"/>
<dbReference type="RefSeq" id="WP_179649374.1">
    <property type="nucleotide sequence ID" value="NZ_JACBZM010000001.1"/>
</dbReference>
<feature type="domain" description="ABC transmembrane type-1" evidence="8">
    <location>
        <begin position="90"/>
        <end position="280"/>
    </location>
</feature>
<feature type="transmembrane region" description="Helical" evidence="7">
    <location>
        <begin position="126"/>
        <end position="147"/>
    </location>
</feature>
<sequence>MSVAAAAPAANAGAVTAPRRRGRRGLGPTGRIAAGVVVLATVVAVVGPWVTPDDPNAADLAQAWIAPGGGHLLGLDVQGRDVLSRLLAGARSSMLGPLLIVVLCMVIGSLLGLVSAWRGGMVDTTVGAGLDILFAFPGVLLAALTAAVFGAGLWAAVLAMAVAYTPFVARILRSAMLKERSQPYITALEVQGLGATAICVRHLLPNVFPFMVAQASILFGYAVLDLAVISYLGIGVQPPDPDWGVMISENQSGILLGYPLPALCAGACIVAVVVAMNVLGERLLERAERKGGR</sequence>
<evidence type="ECO:0000256" key="4">
    <source>
        <dbReference type="ARBA" id="ARBA00022692"/>
    </source>
</evidence>
<feature type="transmembrane region" description="Helical" evidence="7">
    <location>
        <begin position="254"/>
        <end position="280"/>
    </location>
</feature>
<gene>
    <name evidence="9" type="ORF">BJ993_002799</name>
</gene>
<dbReference type="InterPro" id="IPR000515">
    <property type="entry name" value="MetI-like"/>
</dbReference>
<evidence type="ECO:0000256" key="1">
    <source>
        <dbReference type="ARBA" id="ARBA00004651"/>
    </source>
</evidence>
<dbReference type="EMBL" id="JACBZM010000001">
    <property type="protein sequence ID" value="NYI45719.1"/>
    <property type="molecule type" value="Genomic_DNA"/>
</dbReference>
<comment type="caution">
    <text evidence="9">The sequence shown here is derived from an EMBL/GenBank/DDBJ whole genome shotgun (WGS) entry which is preliminary data.</text>
</comment>
<evidence type="ECO:0000256" key="5">
    <source>
        <dbReference type="ARBA" id="ARBA00022989"/>
    </source>
</evidence>
<feature type="transmembrane region" description="Helical" evidence="7">
    <location>
        <begin position="29"/>
        <end position="50"/>
    </location>
</feature>
<keyword evidence="2 7" id="KW-0813">Transport</keyword>
<protein>
    <submittedName>
        <fullName evidence="9">Peptide/nickel transport system permease protein</fullName>
    </submittedName>
</protein>
<organism evidence="9 10">
    <name type="scientific">Nocardioides aromaticivorans</name>
    <dbReference type="NCBI Taxonomy" id="200618"/>
    <lineage>
        <taxon>Bacteria</taxon>
        <taxon>Bacillati</taxon>
        <taxon>Actinomycetota</taxon>
        <taxon>Actinomycetes</taxon>
        <taxon>Propionibacteriales</taxon>
        <taxon>Nocardioidaceae</taxon>
        <taxon>Nocardioides</taxon>
    </lineage>
</organism>
<dbReference type="PROSITE" id="PS50928">
    <property type="entry name" value="ABC_TM1"/>
    <property type="match status" value="1"/>
</dbReference>
<keyword evidence="4 7" id="KW-0812">Transmembrane</keyword>
<dbReference type="Pfam" id="PF00528">
    <property type="entry name" value="BPD_transp_1"/>
    <property type="match status" value="1"/>
</dbReference>
<keyword evidence="5 7" id="KW-1133">Transmembrane helix</keyword>
<dbReference type="CDD" id="cd06261">
    <property type="entry name" value="TM_PBP2"/>
    <property type="match status" value="1"/>
</dbReference>
<evidence type="ECO:0000313" key="10">
    <source>
        <dbReference type="Proteomes" id="UP000562045"/>
    </source>
</evidence>
<evidence type="ECO:0000256" key="6">
    <source>
        <dbReference type="ARBA" id="ARBA00023136"/>
    </source>
</evidence>
<dbReference type="GO" id="GO:0005886">
    <property type="term" value="C:plasma membrane"/>
    <property type="evidence" value="ECO:0007669"/>
    <property type="project" value="UniProtKB-SubCell"/>
</dbReference>
<dbReference type="Proteomes" id="UP000562045">
    <property type="component" value="Unassembled WGS sequence"/>
</dbReference>
<feature type="transmembrane region" description="Helical" evidence="7">
    <location>
        <begin position="94"/>
        <end position="114"/>
    </location>
</feature>
<dbReference type="SUPFAM" id="SSF161098">
    <property type="entry name" value="MetI-like"/>
    <property type="match status" value="1"/>
</dbReference>
<dbReference type="PANTHER" id="PTHR43386">
    <property type="entry name" value="OLIGOPEPTIDE TRANSPORT SYSTEM PERMEASE PROTEIN APPC"/>
    <property type="match status" value="1"/>
</dbReference>
<dbReference type="GO" id="GO:0055085">
    <property type="term" value="P:transmembrane transport"/>
    <property type="evidence" value="ECO:0007669"/>
    <property type="project" value="InterPro"/>
</dbReference>
<keyword evidence="3" id="KW-1003">Cell membrane</keyword>
<evidence type="ECO:0000256" key="7">
    <source>
        <dbReference type="RuleBase" id="RU363032"/>
    </source>
</evidence>
<proteinExistence type="inferred from homology"/>
<dbReference type="InterPro" id="IPR035906">
    <property type="entry name" value="MetI-like_sf"/>
</dbReference>
<dbReference type="InterPro" id="IPR050366">
    <property type="entry name" value="BP-dependent_transpt_permease"/>
</dbReference>
<feature type="transmembrane region" description="Helical" evidence="7">
    <location>
        <begin position="210"/>
        <end position="234"/>
    </location>
</feature>
<evidence type="ECO:0000313" key="9">
    <source>
        <dbReference type="EMBL" id="NYI45719.1"/>
    </source>
</evidence>
<dbReference type="PANTHER" id="PTHR43386:SF1">
    <property type="entry name" value="D,D-DIPEPTIDE TRANSPORT SYSTEM PERMEASE PROTEIN DDPC-RELATED"/>
    <property type="match status" value="1"/>
</dbReference>
<reference evidence="9 10" key="1">
    <citation type="submission" date="2020-07" db="EMBL/GenBank/DDBJ databases">
        <title>Sequencing the genomes of 1000 actinobacteria strains.</title>
        <authorList>
            <person name="Klenk H.-P."/>
        </authorList>
    </citation>
    <scope>NUCLEOTIDE SEQUENCE [LARGE SCALE GENOMIC DNA]</scope>
    <source>
        <strain evidence="9 10">DSM 15131</strain>
    </source>
</reference>
<accession>A0A7Z0CLW9</accession>
<evidence type="ECO:0000259" key="8">
    <source>
        <dbReference type="PROSITE" id="PS50928"/>
    </source>
</evidence>
<keyword evidence="6 7" id="KW-0472">Membrane</keyword>
<name>A0A7Z0CLW9_9ACTN</name>
<feature type="transmembrane region" description="Helical" evidence="7">
    <location>
        <begin position="153"/>
        <end position="172"/>
    </location>
</feature>